<comment type="caution">
    <text evidence="5">The sequence shown here is derived from an EMBL/GenBank/DDBJ whole genome shotgun (WGS) entry which is preliminary data.</text>
</comment>
<keyword evidence="6" id="KW-1185">Reference proteome</keyword>
<feature type="transmembrane region" description="Helical" evidence="2">
    <location>
        <begin position="329"/>
        <end position="350"/>
    </location>
</feature>
<evidence type="ECO:0000256" key="3">
    <source>
        <dbReference type="SAM" id="SignalP"/>
    </source>
</evidence>
<proteinExistence type="predicted"/>
<protein>
    <recommendedName>
        <fullName evidence="4">FAS1 domain-containing protein</fullName>
    </recommendedName>
</protein>
<name>A0A3E2GTH7_SCYLI</name>
<dbReference type="PANTHER" id="PTHR10900">
    <property type="entry name" value="PERIOSTIN-RELATED"/>
    <property type="match status" value="1"/>
</dbReference>
<dbReference type="InterPro" id="IPR050904">
    <property type="entry name" value="Adhesion/Biosynth-related"/>
</dbReference>
<dbReference type="Pfam" id="PF02469">
    <property type="entry name" value="Fasciclin"/>
    <property type="match status" value="1"/>
</dbReference>
<dbReference type="PROSITE" id="PS50213">
    <property type="entry name" value="FAS1"/>
    <property type="match status" value="1"/>
</dbReference>
<dbReference type="InterPro" id="IPR000782">
    <property type="entry name" value="FAS1_domain"/>
</dbReference>
<evidence type="ECO:0000256" key="2">
    <source>
        <dbReference type="SAM" id="Phobius"/>
    </source>
</evidence>
<dbReference type="GO" id="GO:0016236">
    <property type="term" value="P:macroautophagy"/>
    <property type="evidence" value="ECO:0007669"/>
    <property type="project" value="TreeGrafter"/>
</dbReference>
<dbReference type="PANTHER" id="PTHR10900:SF77">
    <property type="entry name" value="FI19380P1"/>
    <property type="match status" value="1"/>
</dbReference>
<dbReference type="AlphaFoldDB" id="A0A3E2GTH7"/>
<keyword evidence="2" id="KW-0472">Membrane</keyword>
<dbReference type="OMA" id="YATNNTQ"/>
<sequence>MLSSTTILLSLIISVSVVQAVGLIEALQNAGASEYAQFIQSDPSIAALYASSNVQTVFAPIDGSVLPSLPSRKRQANPTSERQAEYQGMRNINRLGASSVPPGAILPSNDNSANTGGQSQVAVTNPSNATQSPSEKRWLANIKRANGTYPSLLKVYTGLGNYVNIIKADIPYDGGLIQIVDNYFTLPQSLSSTASANGHTSFLSAANSTNATSILDNTPSITAFIPSNAAFSNRTAATSYASSSNLLSGHIIPNFLGYLPALTNGATYQTQAGGNITITIRGGQYFVNNAKIIASNQILENGVAHIIDSIIIPSTPHVSFNGATSFTGGFSSGFVLVGSLALSFAAALFFRV</sequence>
<feature type="chain" id="PRO_5017649589" description="FAS1 domain-containing protein" evidence="3">
    <location>
        <begin position="21"/>
        <end position="352"/>
    </location>
</feature>
<feature type="non-terminal residue" evidence="5">
    <location>
        <position position="1"/>
    </location>
</feature>
<evidence type="ECO:0000313" key="5">
    <source>
        <dbReference type="EMBL" id="RFU24390.1"/>
    </source>
</evidence>
<feature type="region of interest" description="Disordered" evidence="1">
    <location>
        <begin position="68"/>
        <end position="87"/>
    </location>
</feature>
<feature type="domain" description="FAS1" evidence="4">
    <location>
        <begin position="186"/>
        <end position="311"/>
    </location>
</feature>
<dbReference type="InterPro" id="IPR036378">
    <property type="entry name" value="FAS1_dom_sf"/>
</dbReference>
<keyword evidence="2" id="KW-1133">Transmembrane helix</keyword>
<feature type="non-terminal residue" evidence="5">
    <location>
        <position position="352"/>
    </location>
</feature>
<evidence type="ECO:0000259" key="4">
    <source>
        <dbReference type="PROSITE" id="PS50213"/>
    </source>
</evidence>
<dbReference type="SMART" id="SM00554">
    <property type="entry name" value="FAS1"/>
    <property type="match status" value="1"/>
</dbReference>
<gene>
    <name evidence="5" type="ORF">B7463_g11949</name>
</gene>
<dbReference type="Proteomes" id="UP000258309">
    <property type="component" value="Unassembled WGS sequence"/>
</dbReference>
<dbReference type="EMBL" id="NCSJ02000454">
    <property type="protein sequence ID" value="RFU24390.1"/>
    <property type="molecule type" value="Genomic_DNA"/>
</dbReference>
<keyword evidence="2" id="KW-0812">Transmembrane</keyword>
<keyword evidence="3" id="KW-0732">Signal</keyword>
<feature type="signal peptide" evidence="3">
    <location>
        <begin position="1"/>
        <end position="20"/>
    </location>
</feature>
<evidence type="ECO:0000313" key="6">
    <source>
        <dbReference type="Proteomes" id="UP000258309"/>
    </source>
</evidence>
<dbReference type="OrthoDB" id="286301at2759"/>
<dbReference type="GO" id="GO:0000329">
    <property type="term" value="C:fungal-type vacuole membrane"/>
    <property type="evidence" value="ECO:0007669"/>
    <property type="project" value="TreeGrafter"/>
</dbReference>
<evidence type="ECO:0000256" key="1">
    <source>
        <dbReference type="SAM" id="MobiDB-lite"/>
    </source>
</evidence>
<feature type="region of interest" description="Disordered" evidence="1">
    <location>
        <begin position="103"/>
        <end position="135"/>
    </location>
</feature>
<dbReference type="Gene3D" id="2.30.180.10">
    <property type="entry name" value="FAS1 domain"/>
    <property type="match status" value="1"/>
</dbReference>
<reference evidence="5 6" key="1">
    <citation type="submission" date="2018-05" db="EMBL/GenBank/DDBJ databases">
        <title>Draft genome sequence of Scytalidium lignicola DSM 105466, a ubiquitous saprotrophic fungus.</title>
        <authorList>
            <person name="Buettner E."/>
            <person name="Gebauer A.M."/>
            <person name="Hofrichter M."/>
            <person name="Liers C."/>
            <person name="Kellner H."/>
        </authorList>
    </citation>
    <scope>NUCLEOTIDE SEQUENCE [LARGE SCALE GENOMIC DNA]</scope>
    <source>
        <strain evidence="5 6">DSM 105466</strain>
    </source>
</reference>
<organism evidence="5 6">
    <name type="scientific">Scytalidium lignicola</name>
    <name type="common">Hyphomycete</name>
    <dbReference type="NCBI Taxonomy" id="5539"/>
    <lineage>
        <taxon>Eukaryota</taxon>
        <taxon>Fungi</taxon>
        <taxon>Dikarya</taxon>
        <taxon>Ascomycota</taxon>
        <taxon>Pezizomycotina</taxon>
        <taxon>Leotiomycetes</taxon>
        <taxon>Leotiomycetes incertae sedis</taxon>
        <taxon>Scytalidium</taxon>
    </lineage>
</organism>
<dbReference type="SUPFAM" id="SSF82153">
    <property type="entry name" value="FAS1 domain"/>
    <property type="match status" value="1"/>
</dbReference>
<feature type="compositionally biased region" description="Polar residues" evidence="1">
    <location>
        <begin position="108"/>
        <end position="133"/>
    </location>
</feature>
<dbReference type="STRING" id="5539.A0A3E2GTH7"/>
<accession>A0A3E2GTH7</accession>